<reference evidence="2 3" key="1">
    <citation type="submission" date="2016-07" db="EMBL/GenBank/DDBJ databases">
        <authorList>
            <consortium name="Pathogen Informatics"/>
        </authorList>
    </citation>
    <scope>NUCLEOTIDE SEQUENCE [LARGE SCALE GENOMIC DNA]</scope>
</reference>
<dbReference type="VEuPathDB" id="PlasmoDB:PVPAM_080020900"/>
<dbReference type="EMBL" id="LT615246">
    <property type="protein sequence ID" value="SCO66804.1"/>
    <property type="molecule type" value="Genomic_DNA"/>
</dbReference>
<dbReference type="VEuPathDB" id="PlasmoDB:PVW1_080014100"/>
<accession>A0A1G4GW44</accession>
<dbReference type="InterPro" id="IPR019111">
    <property type="entry name" value="PRESA_N"/>
</dbReference>
<dbReference type="Gene3D" id="6.10.280.180">
    <property type="entry name" value="Plasmodium RESA, N-terminal helical domain"/>
    <property type="match status" value="1"/>
</dbReference>
<dbReference type="AlphaFoldDB" id="A0A1G4GW44"/>
<evidence type="ECO:0000313" key="2">
    <source>
        <dbReference type="EMBL" id="SCO66804.1"/>
    </source>
</evidence>
<dbReference type="InterPro" id="IPR044885">
    <property type="entry name" value="PRESA_N_sf"/>
</dbReference>
<organism evidence="2 3">
    <name type="scientific">Plasmodium vivax</name>
    <name type="common">malaria parasite P. vivax</name>
    <dbReference type="NCBI Taxonomy" id="5855"/>
    <lineage>
        <taxon>Eukaryota</taxon>
        <taxon>Sar</taxon>
        <taxon>Alveolata</taxon>
        <taxon>Apicomplexa</taxon>
        <taxon>Aconoidasida</taxon>
        <taxon>Haemosporida</taxon>
        <taxon>Plasmodiidae</taxon>
        <taxon>Plasmodium</taxon>
        <taxon>Plasmodium (Plasmodium)</taxon>
    </lineage>
</organism>
<dbReference type="VEuPathDB" id="PlasmoDB:PVP01_0808800"/>
<name>A0A1G4GW44_PLAVI</name>
<gene>
    <name evidence="2" type="ORF">PVT01_080013700</name>
</gene>
<dbReference type="Proteomes" id="UP000196402">
    <property type="component" value="Chromosome 8"/>
</dbReference>
<proteinExistence type="predicted"/>
<dbReference type="Pfam" id="PF09687">
    <property type="entry name" value="PRESAN"/>
    <property type="match status" value="1"/>
</dbReference>
<dbReference type="InterPro" id="IPR006526">
    <property type="entry name" value="Export_prot_PHISTa/b/c"/>
</dbReference>
<sequence length="254" mass="31107">MSFQRSRLFRAVVSSLFVLLIVTILNDTYRLNSSTSPWMTYTRFYDSRSRQLSEYSHSRSHKKNKGYYRQEDQAAYEYMMREENRKIEERKRKSGDASRAYSMPYRISEEDVARELSKKELTKLINSFGATINEKDMYTTFYHYHTYLQRRYSKMIIKLQKLCHKLASKRYIPDEDLNQYWMECKKGVSRHLFTLNYYSYKHFFEFAKDAPVEDMARFKTFLADYVRMWKQKIRENNKKWTQVLTKNIKKYKKR</sequence>
<dbReference type="VEuPathDB" id="PlasmoDB:PVX_094655"/>
<protein>
    <submittedName>
        <fullName evidence="2">RAD protein</fullName>
    </submittedName>
</protein>
<evidence type="ECO:0000313" key="3">
    <source>
        <dbReference type="Proteomes" id="UP000196402"/>
    </source>
</evidence>
<evidence type="ECO:0000259" key="1">
    <source>
        <dbReference type="Pfam" id="PF09687"/>
    </source>
</evidence>
<feature type="domain" description="Plasmodium RESA N-terminal" evidence="1">
    <location>
        <begin position="115"/>
        <end position="240"/>
    </location>
</feature>
<dbReference type="NCBIfam" id="TIGR01639">
    <property type="entry name" value="P_fal_TIGR01639"/>
    <property type="match status" value="1"/>
</dbReference>